<sequence>MLASGAGVMARRAEGCASCIILSQRVDVLEGRVSVLHQIKEDEKFLDSLAVLSGVNNDITCPWLGDPTHGEPEIGSKVWGRLRRRVALLTGLPWSCWLNGAIVRWSRMGGLLARILLRGGRDHGVVVHLYIQEINLQLL</sequence>
<protein>
    <submittedName>
        <fullName evidence="1">Uncharacterized protein</fullName>
    </submittedName>
</protein>
<dbReference type="EMBL" id="CM055746">
    <property type="protein sequence ID" value="KAJ7997134.1"/>
    <property type="molecule type" value="Genomic_DNA"/>
</dbReference>
<evidence type="ECO:0000313" key="1">
    <source>
        <dbReference type="EMBL" id="KAJ7997134.1"/>
    </source>
</evidence>
<dbReference type="Proteomes" id="UP001157502">
    <property type="component" value="Chromosome 19"/>
</dbReference>
<comment type="caution">
    <text evidence="1">The sequence shown here is derived from an EMBL/GenBank/DDBJ whole genome shotgun (WGS) entry which is preliminary data.</text>
</comment>
<keyword evidence="2" id="KW-1185">Reference proteome</keyword>
<reference evidence="1" key="1">
    <citation type="submission" date="2021-05" db="EMBL/GenBank/DDBJ databases">
        <authorList>
            <person name="Pan Q."/>
            <person name="Jouanno E."/>
            <person name="Zahm M."/>
            <person name="Klopp C."/>
            <person name="Cabau C."/>
            <person name="Louis A."/>
            <person name="Berthelot C."/>
            <person name="Parey E."/>
            <person name="Roest Crollius H."/>
            <person name="Montfort J."/>
            <person name="Robinson-Rechavi M."/>
            <person name="Bouchez O."/>
            <person name="Lampietro C."/>
            <person name="Lopez Roques C."/>
            <person name="Donnadieu C."/>
            <person name="Postlethwait J."/>
            <person name="Bobe J."/>
            <person name="Dillon D."/>
            <person name="Chandos A."/>
            <person name="von Hippel F."/>
            <person name="Guiguen Y."/>
        </authorList>
    </citation>
    <scope>NUCLEOTIDE SEQUENCE</scope>
    <source>
        <strain evidence="1">YG-Jan2019</strain>
    </source>
</reference>
<evidence type="ECO:0000313" key="2">
    <source>
        <dbReference type="Proteomes" id="UP001157502"/>
    </source>
</evidence>
<proteinExistence type="predicted"/>
<organism evidence="1 2">
    <name type="scientific">Dallia pectoralis</name>
    <name type="common">Alaska blackfish</name>
    <dbReference type="NCBI Taxonomy" id="75939"/>
    <lineage>
        <taxon>Eukaryota</taxon>
        <taxon>Metazoa</taxon>
        <taxon>Chordata</taxon>
        <taxon>Craniata</taxon>
        <taxon>Vertebrata</taxon>
        <taxon>Euteleostomi</taxon>
        <taxon>Actinopterygii</taxon>
        <taxon>Neopterygii</taxon>
        <taxon>Teleostei</taxon>
        <taxon>Protacanthopterygii</taxon>
        <taxon>Esociformes</taxon>
        <taxon>Umbridae</taxon>
        <taxon>Dallia</taxon>
    </lineage>
</organism>
<accession>A0ACC2G082</accession>
<gene>
    <name evidence="1" type="ORF">DPEC_G00225810</name>
</gene>
<name>A0ACC2G082_DALPE</name>